<name>A0A0N4VIA2_ENTVE</name>
<evidence type="ECO:0000256" key="1">
    <source>
        <dbReference type="SAM" id="Coils"/>
    </source>
</evidence>
<proteinExistence type="predicted"/>
<reference evidence="2 3" key="2">
    <citation type="submission" date="2018-10" db="EMBL/GenBank/DDBJ databases">
        <authorList>
            <consortium name="Pathogen Informatics"/>
        </authorList>
    </citation>
    <scope>NUCLEOTIDE SEQUENCE [LARGE SCALE GENOMIC DNA]</scope>
</reference>
<keyword evidence="3" id="KW-1185">Reference proteome</keyword>
<feature type="coiled-coil region" evidence="1">
    <location>
        <begin position="64"/>
        <end position="98"/>
    </location>
</feature>
<reference evidence="4" key="1">
    <citation type="submission" date="2017-02" db="UniProtKB">
        <authorList>
            <consortium name="WormBaseParasite"/>
        </authorList>
    </citation>
    <scope>IDENTIFICATION</scope>
</reference>
<accession>A0A0N4VIA2</accession>
<evidence type="ECO:0000313" key="3">
    <source>
        <dbReference type="Proteomes" id="UP000274131"/>
    </source>
</evidence>
<dbReference type="Gene3D" id="1.10.287.1490">
    <property type="match status" value="1"/>
</dbReference>
<dbReference type="Proteomes" id="UP000274131">
    <property type="component" value="Unassembled WGS sequence"/>
</dbReference>
<dbReference type="OrthoDB" id="5782208at2759"/>
<protein>
    <submittedName>
        <fullName evidence="4">Tektin</fullName>
    </submittedName>
</protein>
<dbReference type="EMBL" id="UXUI01010369">
    <property type="protein sequence ID" value="VDD95147.1"/>
    <property type="molecule type" value="Genomic_DNA"/>
</dbReference>
<evidence type="ECO:0000313" key="2">
    <source>
        <dbReference type="EMBL" id="VDD95147.1"/>
    </source>
</evidence>
<dbReference type="AlphaFoldDB" id="A0A0N4VIA2"/>
<evidence type="ECO:0000313" key="4">
    <source>
        <dbReference type="WBParaSite" id="EVEC_0001055501-mRNA-1"/>
    </source>
</evidence>
<dbReference type="WBParaSite" id="EVEC_0001055501-mRNA-1">
    <property type="protein sequence ID" value="EVEC_0001055501-mRNA-1"/>
    <property type="gene ID" value="EVEC_0001055501"/>
</dbReference>
<keyword evidence="1" id="KW-0175">Coiled coil</keyword>
<sequence>MRSELKKIKTICDDHETLCQSFAQWKKDVDENDAQLRILNATAASLRKRHRAICEQIKKKPSTVHSEKKKVSVVSEEVDRLQREISFVEAEVDVWMKELAEVNDARTNLDIQFIQLRSKLQRSMTNVEVANIDFDLLEKNHCATWKNFLCKTENFT</sequence>
<gene>
    <name evidence="2" type="ORF">EVEC_LOCUS9898</name>
</gene>
<organism evidence="4">
    <name type="scientific">Enterobius vermicularis</name>
    <name type="common">Human pinworm</name>
    <dbReference type="NCBI Taxonomy" id="51028"/>
    <lineage>
        <taxon>Eukaryota</taxon>
        <taxon>Metazoa</taxon>
        <taxon>Ecdysozoa</taxon>
        <taxon>Nematoda</taxon>
        <taxon>Chromadorea</taxon>
        <taxon>Rhabditida</taxon>
        <taxon>Spirurina</taxon>
        <taxon>Oxyuridomorpha</taxon>
        <taxon>Oxyuroidea</taxon>
        <taxon>Oxyuridae</taxon>
        <taxon>Enterobius</taxon>
    </lineage>
</organism>